<dbReference type="Proteomes" id="UP000317078">
    <property type="component" value="Unassembled WGS sequence"/>
</dbReference>
<evidence type="ECO:0000256" key="3">
    <source>
        <dbReference type="PIRSR" id="PIRSR000097-3"/>
    </source>
</evidence>
<feature type="active site" description="Proton donor" evidence="1">
    <location>
        <position position="53"/>
    </location>
</feature>
<protein>
    <submittedName>
        <fullName evidence="5">Aldo/keto reductase</fullName>
    </submittedName>
</protein>
<dbReference type="SUPFAM" id="SSF51430">
    <property type="entry name" value="NAD(P)-linked oxidoreductase"/>
    <property type="match status" value="1"/>
</dbReference>
<feature type="domain" description="NADP-dependent oxidoreductase" evidence="4">
    <location>
        <begin position="15"/>
        <end position="262"/>
    </location>
</feature>
<evidence type="ECO:0000259" key="4">
    <source>
        <dbReference type="Pfam" id="PF00248"/>
    </source>
</evidence>
<dbReference type="PANTHER" id="PTHR43638:SF3">
    <property type="entry name" value="ALDEHYDE REDUCTASE"/>
    <property type="match status" value="1"/>
</dbReference>
<name>A0A502GDP7_9PROT</name>
<evidence type="ECO:0000313" key="5">
    <source>
        <dbReference type="EMBL" id="TPG60417.1"/>
    </source>
</evidence>
<dbReference type="EMBL" id="RCZP01000002">
    <property type="protein sequence ID" value="TPG60417.1"/>
    <property type="molecule type" value="Genomic_DNA"/>
</dbReference>
<feature type="binding site" evidence="2">
    <location>
        <position position="111"/>
    </location>
    <ligand>
        <name>substrate</name>
    </ligand>
</feature>
<dbReference type="InterPro" id="IPR023210">
    <property type="entry name" value="NADP_OxRdtase_dom"/>
</dbReference>
<dbReference type="InterPro" id="IPR020471">
    <property type="entry name" value="AKR"/>
</dbReference>
<sequence>MRSIRFPDGTEVPALGQGTWHMGERGADRAAEAGALRLGLDLGLRLIDTAEMYADGGAEEVVREAVAGRRDEAFIVSKVYPQNASRARMAKACEASLRRLGVEAVDLYLLHWRGGVPLAETVEAFESLRRAGKIRRWGVSNLDVDDLEELGAALPDCATDQVLYSLEARGPEFDLLPFCAGRGMPVMAYSPVGQGGRLLRNPALRRVAERHGVGPAAAALAFVLRREGVIAIPKASDPAHLRENARATGIALSEEDLRELDAAFPPPRRKAALAML</sequence>
<dbReference type="InterPro" id="IPR036812">
    <property type="entry name" value="NAD(P)_OxRdtase_dom_sf"/>
</dbReference>
<evidence type="ECO:0000256" key="1">
    <source>
        <dbReference type="PIRSR" id="PIRSR000097-1"/>
    </source>
</evidence>
<keyword evidence="6" id="KW-1185">Reference proteome</keyword>
<dbReference type="OrthoDB" id="9772407at2"/>
<dbReference type="Gene3D" id="3.20.20.100">
    <property type="entry name" value="NADP-dependent oxidoreductase domain"/>
    <property type="match status" value="1"/>
</dbReference>
<dbReference type="RefSeq" id="WP_140881344.1">
    <property type="nucleotide sequence ID" value="NZ_RCZP01000002.1"/>
</dbReference>
<evidence type="ECO:0000313" key="6">
    <source>
        <dbReference type="Proteomes" id="UP000317078"/>
    </source>
</evidence>
<dbReference type="GO" id="GO:0016491">
    <property type="term" value="F:oxidoreductase activity"/>
    <property type="evidence" value="ECO:0007669"/>
    <property type="project" value="InterPro"/>
</dbReference>
<feature type="site" description="Lowers pKa of active site Tyr" evidence="3">
    <location>
        <position position="78"/>
    </location>
</feature>
<evidence type="ECO:0000256" key="2">
    <source>
        <dbReference type="PIRSR" id="PIRSR000097-2"/>
    </source>
</evidence>
<accession>A0A502GDP7</accession>
<dbReference type="AlphaFoldDB" id="A0A502GDP7"/>
<dbReference type="PRINTS" id="PR00069">
    <property type="entry name" value="ALDKETRDTASE"/>
</dbReference>
<dbReference type="Pfam" id="PF00248">
    <property type="entry name" value="Aldo_ket_red"/>
    <property type="match status" value="1"/>
</dbReference>
<dbReference type="PIRSF" id="PIRSF000097">
    <property type="entry name" value="AKR"/>
    <property type="match status" value="1"/>
</dbReference>
<dbReference type="CDD" id="cd19138">
    <property type="entry name" value="AKR_YeaE"/>
    <property type="match status" value="1"/>
</dbReference>
<reference evidence="5 6" key="1">
    <citation type="journal article" date="2019" name="Environ. Microbiol.">
        <title>Species interactions and distinct microbial communities in high Arctic permafrost affected cryosols are associated with the CH4 and CO2 gas fluxes.</title>
        <authorList>
            <person name="Altshuler I."/>
            <person name="Hamel J."/>
            <person name="Turney S."/>
            <person name="Magnuson E."/>
            <person name="Levesque R."/>
            <person name="Greer C."/>
            <person name="Whyte L.G."/>
        </authorList>
    </citation>
    <scope>NUCLEOTIDE SEQUENCE [LARGE SCALE GENOMIC DNA]</scope>
    <source>
        <strain evidence="5 6">S9.3B</strain>
    </source>
</reference>
<proteinExistence type="predicted"/>
<gene>
    <name evidence="5" type="ORF">EAH89_03295</name>
</gene>
<dbReference type="PANTHER" id="PTHR43638">
    <property type="entry name" value="OXIDOREDUCTASE, ALDO/KETO REDUCTASE FAMILY PROTEIN"/>
    <property type="match status" value="1"/>
</dbReference>
<comment type="caution">
    <text evidence="5">The sequence shown here is derived from an EMBL/GenBank/DDBJ whole genome shotgun (WGS) entry which is preliminary data.</text>
</comment>
<organism evidence="5 6">
    <name type="scientific">Muricoccus nepalensis</name>
    <dbReference type="NCBI Taxonomy" id="1854500"/>
    <lineage>
        <taxon>Bacteria</taxon>
        <taxon>Pseudomonadati</taxon>
        <taxon>Pseudomonadota</taxon>
        <taxon>Alphaproteobacteria</taxon>
        <taxon>Acetobacterales</taxon>
        <taxon>Roseomonadaceae</taxon>
        <taxon>Muricoccus</taxon>
    </lineage>
</organism>